<evidence type="ECO:0000313" key="3">
    <source>
        <dbReference type="Proteomes" id="UP000230768"/>
    </source>
</evidence>
<keyword evidence="1" id="KW-1133">Transmembrane helix</keyword>
<dbReference type="RefSeq" id="WP_099726215.1">
    <property type="nucleotide sequence ID" value="NZ_PEKP01000004.1"/>
</dbReference>
<feature type="transmembrane region" description="Helical" evidence="1">
    <location>
        <begin position="20"/>
        <end position="41"/>
    </location>
</feature>
<feature type="transmembrane region" description="Helical" evidence="1">
    <location>
        <begin position="143"/>
        <end position="164"/>
    </location>
</feature>
<feature type="transmembrane region" description="Helical" evidence="1">
    <location>
        <begin position="99"/>
        <end position="123"/>
    </location>
</feature>
<gene>
    <name evidence="2" type="ORF">CTV99_02960</name>
</gene>
<protein>
    <submittedName>
        <fullName evidence="2">Bacitracin ABC transporter permease</fullName>
    </submittedName>
</protein>
<organism evidence="2 3">
    <name type="scientific">Bacillus pumilus</name>
    <name type="common">Bacillus mesentericus</name>
    <dbReference type="NCBI Taxonomy" id="1408"/>
    <lineage>
        <taxon>Bacteria</taxon>
        <taxon>Bacillati</taxon>
        <taxon>Bacillota</taxon>
        <taxon>Bacilli</taxon>
        <taxon>Bacillales</taxon>
        <taxon>Bacillaceae</taxon>
        <taxon>Bacillus</taxon>
    </lineage>
</organism>
<comment type="caution">
    <text evidence="2">The sequence shown here is derived from an EMBL/GenBank/DDBJ whole genome shotgun (WGS) entry which is preliminary data.</text>
</comment>
<proteinExistence type="predicted"/>
<feature type="transmembrane region" description="Helical" evidence="1">
    <location>
        <begin position="53"/>
        <end position="78"/>
    </location>
</feature>
<dbReference type="Proteomes" id="UP000230768">
    <property type="component" value="Unassembled WGS sequence"/>
</dbReference>
<reference evidence="2 3" key="1">
    <citation type="submission" date="2017-11" db="EMBL/GenBank/DDBJ databases">
        <title>Draft genome sequence of Bacillus pumilus 51_5il from lake Gorkoye (Russia: Novosibirsk region).</title>
        <authorList>
            <person name="Shipova A.A."/>
            <person name="Rozanov A.S."/>
            <person name="Bryanskaya A.V."/>
            <person name="Peltek S.E."/>
        </authorList>
    </citation>
    <scope>NUCLEOTIDE SEQUENCE [LARGE SCALE GENOMIC DNA]</scope>
    <source>
        <strain evidence="2 3">51_5il</strain>
    </source>
</reference>
<keyword evidence="1" id="KW-0812">Transmembrane</keyword>
<accession>A0A2G8IXS8</accession>
<evidence type="ECO:0000256" key="1">
    <source>
        <dbReference type="SAM" id="Phobius"/>
    </source>
</evidence>
<evidence type="ECO:0000313" key="2">
    <source>
        <dbReference type="EMBL" id="PIK28298.1"/>
    </source>
</evidence>
<feature type="transmembrane region" description="Helical" evidence="1">
    <location>
        <begin position="171"/>
        <end position="194"/>
    </location>
</feature>
<name>A0A2G8IXS8_BACPU</name>
<dbReference type="AlphaFoldDB" id="A0A2G8IXS8"/>
<keyword evidence="1" id="KW-0472">Membrane</keyword>
<dbReference type="EMBL" id="PEKP01000004">
    <property type="protein sequence ID" value="PIK28298.1"/>
    <property type="molecule type" value="Genomic_DNA"/>
</dbReference>
<sequence>MLHFMKLGIRKSHMKHYIQASFIASIVLLVLIYFVAFVAQVEQEPGFQQYTNIYLLTSTVCMIFFSIVTAMMYWRVVMTAYKEHQSKSANLTTLLLSKMIWMLCFSTIAMMCSITPSFVMFSVTEMFFPIVHDTLTADVLFDFIKTFLVFTCCVNGIGMIAMRVGLMMKSIFITILTAIVLCAVLGNVSIAIYGNDQLNLVLSGVMIAAVFIVILELWSSIGRRQTR</sequence>
<feature type="transmembrane region" description="Helical" evidence="1">
    <location>
        <begin position="200"/>
        <end position="218"/>
    </location>
</feature>